<dbReference type="OrthoDB" id="140543at2157"/>
<dbReference type="RefSeq" id="WP_006088243.1">
    <property type="nucleotide sequence ID" value="NZ_AOHW01000006.1"/>
</dbReference>
<keyword evidence="3" id="KW-1185">Reference proteome</keyword>
<evidence type="ECO:0000259" key="1">
    <source>
        <dbReference type="Pfam" id="PF13480"/>
    </source>
</evidence>
<accession>L9W8K9</accession>
<evidence type="ECO:0000313" key="2">
    <source>
        <dbReference type="EMBL" id="ELY45809.1"/>
    </source>
</evidence>
<dbReference type="PATRIC" id="fig|1114856.3.peg.551"/>
<proteinExistence type="predicted"/>
<comment type="caution">
    <text evidence="2">The sequence shown here is derived from an EMBL/GenBank/DDBJ whole genome shotgun (WGS) entry which is preliminary data.</text>
</comment>
<organism evidence="2 3">
    <name type="scientific">Natronorubrum tibetense GA33</name>
    <dbReference type="NCBI Taxonomy" id="1114856"/>
    <lineage>
        <taxon>Archaea</taxon>
        <taxon>Methanobacteriati</taxon>
        <taxon>Methanobacteriota</taxon>
        <taxon>Stenosarchaea group</taxon>
        <taxon>Halobacteria</taxon>
        <taxon>Halobacteriales</taxon>
        <taxon>Natrialbaceae</taxon>
        <taxon>Natronorubrum</taxon>
    </lineage>
</organism>
<dbReference type="STRING" id="1114856.GCA_000383975_03691"/>
<reference evidence="2 3" key="1">
    <citation type="journal article" date="2014" name="PLoS Genet.">
        <title>Phylogenetically driven sequencing of extremely halophilic archaea reveals strategies for static and dynamic osmo-response.</title>
        <authorList>
            <person name="Becker E.A."/>
            <person name="Seitzer P.M."/>
            <person name="Tritt A."/>
            <person name="Larsen D."/>
            <person name="Krusor M."/>
            <person name="Yao A.I."/>
            <person name="Wu D."/>
            <person name="Madern D."/>
            <person name="Eisen J.A."/>
            <person name="Darling A.E."/>
            <person name="Facciotti M.T."/>
        </authorList>
    </citation>
    <scope>NUCLEOTIDE SEQUENCE [LARGE SCALE GENOMIC DNA]</scope>
    <source>
        <strain evidence="2 3">GA33</strain>
    </source>
</reference>
<dbReference type="InterPro" id="IPR050644">
    <property type="entry name" value="PG_Glycine_Bridge_Synth"/>
</dbReference>
<sequence length="334" mass="38780">MSIDIDTLEPTEREQWDDYVEQSPMGTFFHRYDVLEVIERHASAELHPLVGYKGQEPVGIFPVFEIRKGGVSTAFSPPPGLGLPFLGPAHLNENKLKRRKLEQRRKRFVDGCLEWIDEVSGPRYTRICTSVTYDDPRPFSWNDYDTRPLHTYLLDLDRDEEQLKRSFSKSLRRYLDPDDSDRFSIEEGGTDAIGFIHEQIRSRYEAQGRRYRVPLEFLTDLFESLPDGRVRPYVADVDGERASGIIVFEGQSTIYYSEGGGKPDVEYPINDLLHWRIIRDAKDRGVETYDLHGADSPRICEYKSKFNPDLGTYYELENGTPLMNVVSNLYQKYR</sequence>
<dbReference type="InterPro" id="IPR038740">
    <property type="entry name" value="BioF2-like_GNAT_dom"/>
</dbReference>
<dbReference type="AlphaFoldDB" id="L9W8K9"/>
<dbReference type="PANTHER" id="PTHR36174">
    <property type="entry name" value="LIPID II:GLYCINE GLYCYLTRANSFERASE"/>
    <property type="match status" value="1"/>
</dbReference>
<name>L9W8K9_9EURY</name>
<dbReference type="EMBL" id="AOHW01000006">
    <property type="protein sequence ID" value="ELY45809.1"/>
    <property type="molecule type" value="Genomic_DNA"/>
</dbReference>
<dbReference type="PANTHER" id="PTHR36174:SF1">
    <property type="entry name" value="LIPID II:GLYCINE GLYCYLTRANSFERASE"/>
    <property type="match status" value="1"/>
</dbReference>
<evidence type="ECO:0000313" key="3">
    <source>
        <dbReference type="Proteomes" id="UP000011599"/>
    </source>
</evidence>
<protein>
    <recommendedName>
        <fullName evidence="1">BioF2-like acetyltransferase domain-containing protein</fullName>
    </recommendedName>
</protein>
<dbReference type="Pfam" id="PF13480">
    <property type="entry name" value="Acetyltransf_6"/>
    <property type="match status" value="1"/>
</dbReference>
<dbReference type="Gene3D" id="3.40.630.30">
    <property type="match status" value="1"/>
</dbReference>
<feature type="domain" description="BioF2-like acetyltransferase" evidence="1">
    <location>
        <begin position="168"/>
        <end position="303"/>
    </location>
</feature>
<dbReference type="eggNOG" id="arCOG03320">
    <property type="taxonomic scope" value="Archaea"/>
</dbReference>
<gene>
    <name evidence="2" type="ORF">C496_02667</name>
</gene>
<dbReference type="SUPFAM" id="SSF55729">
    <property type="entry name" value="Acyl-CoA N-acyltransferases (Nat)"/>
    <property type="match status" value="1"/>
</dbReference>
<dbReference type="Proteomes" id="UP000011599">
    <property type="component" value="Unassembled WGS sequence"/>
</dbReference>
<dbReference type="InterPro" id="IPR016181">
    <property type="entry name" value="Acyl_CoA_acyltransferase"/>
</dbReference>